<evidence type="ECO:0000259" key="6">
    <source>
        <dbReference type="PROSITE" id="PS51935"/>
    </source>
</evidence>
<dbReference type="RefSeq" id="WP_139274524.1">
    <property type="nucleotide sequence ID" value="NZ_FOAG01000001.1"/>
</dbReference>
<dbReference type="STRING" id="1287727.SAMN05443999_101261"/>
<dbReference type="Proteomes" id="UP000199582">
    <property type="component" value="Unassembled WGS sequence"/>
</dbReference>
<accession>A0A1H7GEJ1</accession>
<keyword evidence="3" id="KW-0378">Hydrolase</keyword>
<sequence>MTRASRCLVSEIALLIGIPWREGAEGPDAYDCWAAADMVQRRLFGRGLPGLGPDRRRTITGARQRWRRAPAPRDGDLVEMRRMGRANHIGVWIAGRILHCQRGAGMVYDRPDDIRVMGWQLRFWTPTRKATRPRGAADAPAIPAIYVPGLDLMLDPGIPAETLLAAHRAVPIEAHAGESLRRIITRAGLASECIAVFARPVGAADDIRLPDAADADALEALLHDLGAVRPEDWETRRLAPGERLVITQVPQDGGGGSNPLRIILSIAVIAAAAFIAGPAGLGLGATLGSSLGIGAAAGGQLVFGLVNALGQFVISQILPPPSPRGVSGFTDEVSPTFTARAQPSVARPGAPIPVQFGRHIHQLDDVTPPFARFENNTQVICQLMAVGIGEHVIEEVLLGDTSVWRDGAPTGNLPGVSIEHVLSGQAVTLFEEAVFSQGDVTGLTLEPSQTVGWHSAIPQGRAIEAIEIDIGFQQLVRIDSNGANQSRTVEIRVEAQMIDDDDQPLAEVQILETLSFTAATRSSLRSSHKWFVPGGRYRLRLTRLTAAGDGNTFDTAFWTGLKGIMPGGRTYQGLELLAVKVAVGEIFAAQSARQVRVVKTRKLPVWDGSGWSAPQPTREIAWAVAEILRMHGRLGDIDMDELLALHATWSARGDRFDTIFDQGMSFWEALQAALRAGRAQPDQLGRRIRLWRDEPQAVPRQLFSERNIRRGSLTISPRLAVSERPERLIAQYMDERTWRPSELPVGPITGRERRERYFGITARTHLAREVSHDIRASQFRSVSVSFETELENRLLRRGDVIVLSHAELTGGVAVGVDAWQGLAITLSRDLDFGALPANLLMTFSGPDGTVFGPVQVLAPTGAGRSAGLTLTAEEMDRIIADYGSDPRDWVARTRARDESIRAVIGEPATAPMRLIVESVGEERGGYSPVTCIDDDPRAHDEATAGLASLEGAITAIAASVMAGTLRIDLALAPSLPAGATFVHEYSVDGGLSWLPLGSGSEASFEVAAPAGVTEVRSAVILGGRGPWVTAAISVSLLPAPGNLAEVTPGRFAAEGRLDIAADPVAGAQSYRFSLRNAAGNLMAQLVRATPALDLDAAALAQLGALLRDLSVDAAALEQGAQGGALSTLAFNVPAPVPVTGIVQFGNGLHVWSVPDPAPPLGWRVRWQANQVGGFTGSQDVTTAQWSRGAVGWPNLVWFAGRDAFGIGPETHIDYTPPPSNEGPGG</sequence>
<reference evidence="7 8" key="1">
    <citation type="submission" date="2016-10" db="EMBL/GenBank/DDBJ databases">
        <authorList>
            <person name="de Groot N.N."/>
        </authorList>
    </citation>
    <scope>NUCLEOTIDE SEQUENCE [LARGE SCALE GENOMIC DNA]</scope>
    <source>
        <strain evidence="7 8">DSM 100674</strain>
    </source>
</reference>
<feature type="transmembrane region" description="Helical" evidence="5">
    <location>
        <begin position="262"/>
        <end position="284"/>
    </location>
</feature>
<organism evidence="7 8">
    <name type="scientific">Roseovarius azorensis</name>
    <dbReference type="NCBI Taxonomy" id="1287727"/>
    <lineage>
        <taxon>Bacteria</taxon>
        <taxon>Pseudomonadati</taxon>
        <taxon>Pseudomonadota</taxon>
        <taxon>Alphaproteobacteria</taxon>
        <taxon>Rhodobacterales</taxon>
        <taxon>Roseobacteraceae</taxon>
        <taxon>Roseovarius</taxon>
    </lineage>
</organism>
<evidence type="ECO:0000256" key="3">
    <source>
        <dbReference type="ARBA" id="ARBA00022801"/>
    </source>
</evidence>
<feature type="transmembrane region" description="Helical" evidence="5">
    <location>
        <begin position="291"/>
        <end position="314"/>
    </location>
</feature>
<feature type="domain" description="NlpC/P60" evidence="6">
    <location>
        <begin position="2"/>
        <end position="130"/>
    </location>
</feature>
<evidence type="ECO:0000313" key="8">
    <source>
        <dbReference type="Proteomes" id="UP000199582"/>
    </source>
</evidence>
<evidence type="ECO:0000256" key="1">
    <source>
        <dbReference type="ARBA" id="ARBA00007074"/>
    </source>
</evidence>
<dbReference type="GO" id="GO:0006508">
    <property type="term" value="P:proteolysis"/>
    <property type="evidence" value="ECO:0007669"/>
    <property type="project" value="UniProtKB-KW"/>
</dbReference>
<protein>
    <recommendedName>
        <fullName evidence="6">NlpC/P60 domain-containing protein</fullName>
    </recommendedName>
</protein>
<evidence type="ECO:0000313" key="7">
    <source>
        <dbReference type="EMBL" id="SEK34900.1"/>
    </source>
</evidence>
<name>A0A1H7GEJ1_9RHOB</name>
<keyword evidence="8" id="KW-1185">Reference proteome</keyword>
<dbReference type="EMBL" id="FOAG01000001">
    <property type="protein sequence ID" value="SEK34900.1"/>
    <property type="molecule type" value="Genomic_DNA"/>
</dbReference>
<evidence type="ECO:0000256" key="2">
    <source>
        <dbReference type="ARBA" id="ARBA00022670"/>
    </source>
</evidence>
<gene>
    <name evidence="7" type="ORF">SAMN05443999_101261</name>
</gene>
<dbReference type="SUPFAM" id="SSF54001">
    <property type="entry name" value="Cysteine proteinases"/>
    <property type="match status" value="1"/>
</dbReference>
<dbReference type="Pfam" id="PF24801">
    <property type="entry name" value="FNIII-A_GpJ"/>
    <property type="match status" value="1"/>
</dbReference>
<dbReference type="Gene3D" id="3.90.1720.10">
    <property type="entry name" value="endopeptidase domain like (from Nostoc punctiforme)"/>
    <property type="match status" value="1"/>
</dbReference>
<evidence type="ECO:0000256" key="5">
    <source>
        <dbReference type="SAM" id="Phobius"/>
    </source>
</evidence>
<dbReference type="AlphaFoldDB" id="A0A1H7GEJ1"/>
<dbReference type="InterPro" id="IPR038765">
    <property type="entry name" value="Papain-like_cys_pep_sf"/>
</dbReference>
<dbReference type="NCBIfam" id="NF040662">
    <property type="entry name" value="attach_TipJ_rel"/>
    <property type="match status" value="1"/>
</dbReference>
<dbReference type="InterPro" id="IPR000064">
    <property type="entry name" value="NLP_P60_dom"/>
</dbReference>
<evidence type="ECO:0000256" key="4">
    <source>
        <dbReference type="ARBA" id="ARBA00022807"/>
    </source>
</evidence>
<keyword evidence="5" id="KW-0812">Transmembrane</keyword>
<proteinExistence type="inferred from homology"/>
<keyword evidence="5" id="KW-1133">Transmembrane helix</keyword>
<dbReference type="InterPro" id="IPR055385">
    <property type="entry name" value="GpJ_HDII-ins2"/>
</dbReference>
<keyword evidence="4" id="KW-0788">Thiol protease</keyword>
<dbReference type="GO" id="GO:0008234">
    <property type="term" value="F:cysteine-type peptidase activity"/>
    <property type="evidence" value="ECO:0007669"/>
    <property type="project" value="UniProtKB-KW"/>
</dbReference>
<comment type="similarity">
    <text evidence="1">Belongs to the peptidase C40 family.</text>
</comment>
<keyword evidence="2" id="KW-0645">Protease</keyword>
<keyword evidence="5" id="KW-0472">Membrane</keyword>
<dbReference type="OrthoDB" id="7349961at2"/>
<dbReference type="PROSITE" id="PS51935">
    <property type="entry name" value="NLPC_P60"/>
    <property type="match status" value="1"/>
</dbReference>